<keyword evidence="3" id="KW-1185">Reference proteome</keyword>
<proteinExistence type="predicted"/>
<evidence type="ECO:0000313" key="3">
    <source>
        <dbReference type="Proteomes" id="UP001479933"/>
    </source>
</evidence>
<dbReference type="SUPFAM" id="SSF51004">
    <property type="entry name" value="C-terminal (heme d1) domain of cytochrome cd1-nitrite reductase"/>
    <property type="match status" value="1"/>
</dbReference>
<keyword evidence="1" id="KW-0732">Signal</keyword>
<dbReference type="Gene3D" id="2.130.10.10">
    <property type="entry name" value="YVTN repeat-like/Quinoprotein amine dehydrogenase"/>
    <property type="match status" value="1"/>
</dbReference>
<gene>
    <name evidence="2" type="ORF">RVF87_10195</name>
</gene>
<feature type="chain" id="PRO_5045899483" description="LVIVD repeat-containing protein" evidence="1">
    <location>
        <begin position="18"/>
        <end position="494"/>
    </location>
</feature>
<feature type="signal peptide" evidence="1">
    <location>
        <begin position="1"/>
        <end position="17"/>
    </location>
</feature>
<protein>
    <recommendedName>
        <fullName evidence="4">LVIVD repeat-containing protein</fullName>
    </recommendedName>
</protein>
<dbReference type="InterPro" id="IPR011048">
    <property type="entry name" value="Haem_d1_sf"/>
</dbReference>
<evidence type="ECO:0000256" key="1">
    <source>
        <dbReference type="SAM" id="SignalP"/>
    </source>
</evidence>
<dbReference type="InterPro" id="IPR015943">
    <property type="entry name" value="WD40/YVTN_repeat-like_dom_sf"/>
</dbReference>
<sequence length="494" mass="52211">MATIAFAATLVVAPAAAAPMTAVPEARCGPGSSPVVGVQGEVPAADRASGRSKRGYSCNVHPVSAFPGHGGGIVSTSYDHCGYLGTVFPGAAIARDPGVEVVDASDPHRLRKSTTLTAPALQAGTWETLKVNTPRKLLVGTGVPFLFGAGLISVYDVSDCARPRLLNHVAGTPKAPLPITSHEGGFSPDGRTYWTSGLGPGLLTAVDLSVPARPRVIWQGLTGLEAHGFGISQDGSTLYLSHNFGGISIYDIRQVTERKAHPNVPLRGRLTWNDAGWATQHSVPVDYGDQRVLFTPTEGGSGGVKVIDATDPRRPRLINTIKLAINLPENQDRGVASTSGGGIFGYESHYCAADRPRNPTALACGWTSSGVRVFDVRDPLHVKEIAYYVPPARPASPLTAWNSPHVMSAVIGVPVMSAPSILDSLRKGRFDPAQARSRRNGILLSDLSTDGCFSPPEWRGNRLYVSCADNGFQVIELTNDVYRAPADQQSTVGS</sequence>
<organism evidence="2 3">
    <name type="scientific">Gordonia hydrophobica</name>
    <dbReference type="NCBI Taxonomy" id="40516"/>
    <lineage>
        <taxon>Bacteria</taxon>
        <taxon>Bacillati</taxon>
        <taxon>Actinomycetota</taxon>
        <taxon>Actinomycetes</taxon>
        <taxon>Mycobacteriales</taxon>
        <taxon>Gordoniaceae</taxon>
        <taxon>Gordonia</taxon>
    </lineage>
</organism>
<name>A0ABZ2U6W8_9ACTN</name>
<accession>A0ABZ2U6W8</accession>
<evidence type="ECO:0000313" key="2">
    <source>
        <dbReference type="EMBL" id="WYY09402.1"/>
    </source>
</evidence>
<reference evidence="2 3" key="1">
    <citation type="journal article" date="2023" name="Virus Evol.">
        <title>Computational host range prediction-The good, the bad, and the ugly.</title>
        <authorList>
            <person name="Howell A.A."/>
            <person name="Versoza C.J."/>
            <person name="Pfeifer S.P."/>
        </authorList>
    </citation>
    <scope>NUCLEOTIDE SEQUENCE [LARGE SCALE GENOMIC DNA]</scope>
    <source>
        <strain evidence="2 3">1610/1b</strain>
    </source>
</reference>
<dbReference type="Proteomes" id="UP001479933">
    <property type="component" value="Chromosome"/>
</dbReference>
<evidence type="ECO:0008006" key="4">
    <source>
        <dbReference type="Google" id="ProtNLM"/>
    </source>
</evidence>
<dbReference type="EMBL" id="CP136137">
    <property type="protein sequence ID" value="WYY09402.1"/>
    <property type="molecule type" value="Genomic_DNA"/>
</dbReference>